<dbReference type="InParanoid" id="A0A1Y1Z3D4"/>
<dbReference type="PANTHER" id="PTHR23509:SF10">
    <property type="entry name" value="LD21067P"/>
    <property type="match status" value="1"/>
</dbReference>
<dbReference type="FunCoup" id="A0A1Y1Z3D4">
    <property type="interactions" value="640"/>
</dbReference>
<protein>
    <recommendedName>
        <fullName evidence="2">DDHD domain-containing protein</fullName>
    </recommendedName>
</protein>
<dbReference type="GO" id="GO:0004620">
    <property type="term" value="F:phospholipase activity"/>
    <property type="evidence" value="ECO:0007669"/>
    <property type="project" value="TreeGrafter"/>
</dbReference>
<feature type="region of interest" description="Disordered" evidence="1">
    <location>
        <begin position="404"/>
        <end position="432"/>
    </location>
</feature>
<dbReference type="AlphaFoldDB" id="A0A1Y1Z3D4"/>
<dbReference type="EMBL" id="MCFE01000032">
    <property type="protein sequence ID" value="ORY04716.1"/>
    <property type="molecule type" value="Genomic_DNA"/>
</dbReference>
<dbReference type="GO" id="GO:0005737">
    <property type="term" value="C:cytoplasm"/>
    <property type="evidence" value="ECO:0007669"/>
    <property type="project" value="TreeGrafter"/>
</dbReference>
<dbReference type="InterPro" id="IPR004177">
    <property type="entry name" value="DDHD_dom"/>
</dbReference>
<dbReference type="InterPro" id="IPR058055">
    <property type="entry name" value="PA-PLA1"/>
</dbReference>
<evidence type="ECO:0000313" key="4">
    <source>
        <dbReference type="Proteomes" id="UP000193498"/>
    </source>
</evidence>
<dbReference type="STRING" id="1314790.A0A1Y1Z3D4"/>
<feature type="domain" description="DDHD" evidence="2">
    <location>
        <begin position="179"/>
        <end position="627"/>
    </location>
</feature>
<reference evidence="3 4" key="1">
    <citation type="submission" date="2016-07" db="EMBL/GenBank/DDBJ databases">
        <title>Pervasive Adenine N6-methylation of Active Genes in Fungi.</title>
        <authorList>
            <consortium name="DOE Joint Genome Institute"/>
            <person name="Mondo S.J."/>
            <person name="Dannebaum R.O."/>
            <person name="Kuo R.C."/>
            <person name="Labutti K."/>
            <person name="Haridas S."/>
            <person name="Kuo A."/>
            <person name="Salamov A."/>
            <person name="Ahrendt S.R."/>
            <person name="Lipzen A."/>
            <person name="Sullivan W."/>
            <person name="Andreopoulos W.B."/>
            <person name="Clum A."/>
            <person name="Lindquist E."/>
            <person name="Daum C."/>
            <person name="Ramamoorthy G.K."/>
            <person name="Gryganskyi A."/>
            <person name="Culley D."/>
            <person name="Magnuson J.K."/>
            <person name="James T.Y."/>
            <person name="O'Malley M.A."/>
            <person name="Stajich J.E."/>
            <person name="Spatafora J.W."/>
            <person name="Visel A."/>
            <person name="Grigoriev I.V."/>
        </authorList>
    </citation>
    <scope>NUCLEOTIDE SEQUENCE [LARGE SCALE GENOMIC DNA]</scope>
    <source>
        <strain evidence="3 4">CBS 931.73</strain>
    </source>
</reference>
<dbReference type="SMART" id="SM01127">
    <property type="entry name" value="DDHD"/>
    <property type="match status" value="1"/>
</dbReference>
<dbReference type="PANTHER" id="PTHR23509">
    <property type="entry name" value="PA-PL1 PHOSPHOLIPASE FAMILY"/>
    <property type="match status" value="1"/>
</dbReference>
<evidence type="ECO:0000259" key="2">
    <source>
        <dbReference type="PROSITE" id="PS51043"/>
    </source>
</evidence>
<dbReference type="Proteomes" id="UP000193498">
    <property type="component" value="Unassembled WGS sequence"/>
</dbReference>
<feature type="compositionally biased region" description="Polar residues" evidence="1">
    <location>
        <begin position="380"/>
        <end position="389"/>
    </location>
</feature>
<feature type="region of interest" description="Disordered" evidence="1">
    <location>
        <begin position="357"/>
        <end position="392"/>
    </location>
</feature>
<comment type="caution">
    <text evidence="3">The sequence shown here is derived from an EMBL/GenBank/DDBJ whole genome shotgun (WGS) entry which is preliminary data.</text>
</comment>
<sequence length="627" mass="70862">MLTQSLFDEFQKRDVPVRHVMFVVHGIGPSIGNGGYFLNHLENLKGSLAEVQNEKFEEYGAIEIFPIEWHNVLHEIVDNDLNNVSLPTCQFMRSVNNNILADVLFYCSKPYGQVIVETVAHALNNTYEKFMKDHPDYEGTFSLVGYSLGGVCCYDILAHQEMKANAGDYSQILFEVPRLKFQPSNFFALGSPIGFMMVLRNQRFESYQVPEGCTFNNIFHPYDPVGYRVEPLIEDRYKEISPHPLDTSQERTLFPFKMPSYEDFVFVNVTSRLTLPAFPSVSPPQMIDKMLSGINRQFNAVLELMSYVQQFRQNAIFLPKSFFKQGHRITFKDTKRVMQIQEDKELGVDVITLLPQSSAQDEPLEAESSNRTNMVAGDTGSPSLESSQGVAEVVESHLSVHMDMSEESGYPDAPEDGEEHVQDGGDGPLSESIYYCENGRELMSSFMITSSEDHAASTTAASWVPLNTAGQATQKFFGALKRMSSNLPGLASREAPEEENREEVCYQFSDQPETVLEADLMDSPVETMETIFNELYVETDGGLTVADTLSPMFEVTVDSSCGTVESSSTTEDPLPFKKHPHIKHRVDFVLQGNFMDYVSHQYVLGSRAHFSYWNNRDVAYHILKRIR</sequence>
<evidence type="ECO:0000256" key="1">
    <source>
        <dbReference type="SAM" id="MobiDB-lite"/>
    </source>
</evidence>
<dbReference type="OrthoDB" id="431378at2759"/>
<proteinExistence type="predicted"/>
<keyword evidence="4" id="KW-1185">Reference proteome</keyword>
<name>A0A1Y1Z3D4_9FUNG</name>
<dbReference type="InterPro" id="IPR029058">
    <property type="entry name" value="AB_hydrolase_fold"/>
</dbReference>
<evidence type="ECO:0000313" key="3">
    <source>
        <dbReference type="EMBL" id="ORY04716.1"/>
    </source>
</evidence>
<organism evidence="3 4">
    <name type="scientific">Basidiobolus meristosporus CBS 931.73</name>
    <dbReference type="NCBI Taxonomy" id="1314790"/>
    <lineage>
        <taxon>Eukaryota</taxon>
        <taxon>Fungi</taxon>
        <taxon>Fungi incertae sedis</taxon>
        <taxon>Zoopagomycota</taxon>
        <taxon>Entomophthoromycotina</taxon>
        <taxon>Basidiobolomycetes</taxon>
        <taxon>Basidiobolales</taxon>
        <taxon>Basidiobolaceae</taxon>
        <taxon>Basidiobolus</taxon>
    </lineage>
</organism>
<dbReference type="Pfam" id="PF02862">
    <property type="entry name" value="DDHD"/>
    <property type="match status" value="1"/>
</dbReference>
<dbReference type="SUPFAM" id="SSF53474">
    <property type="entry name" value="alpha/beta-Hydrolases"/>
    <property type="match status" value="1"/>
</dbReference>
<dbReference type="GO" id="GO:0046872">
    <property type="term" value="F:metal ion binding"/>
    <property type="evidence" value="ECO:0007669"/>
    <property type="project" value="InterPro"/>
</dbReference>
<accession>A0A1Y1Z3D4</accession>
<dbReference type="PROSITE" id="PS51043">
    <property type="entry name" value="DDHD"/>
    <property type="match status" value="1"/>
</dbReference>
<gene>
    <name evidence="3" type="ORF">K493DRAFT_311253</name>
</gene>